<evidence type="ECO:0000256" key="2">
    <source>
        <dbReference type="ARBA" id="ARBA00023125"/>
    </source>
</evidence>
<dbReference type="PANTHER" id="PTHR30146">
    <property type="entry name" value="LACI-RELATED TRANSCRIPTIONAL REPRESSOR"/>
    <property type="match status" value="1"/>
</dbReference>
<dbReference type="InterPro" id="IPR001932">
    <property type="entry name" value="PPM-type_phosphatase-like_dom"/>
</dbReference>
<keyword evidence="4" id="KW-0175">Coiled coil</keyword>
<dbReference type="InterPro" id="IPR028082">
    <property type="entry name" value="Peripla_BP_I"/>
</dbReference>
<evidence type="ECO:0000313" key="6">
    <source>
        <dbReference type="EMBL" id="AUX40331.1"/>
    </source>
</evidence>
<dbReference type="RefSeq" id="WP_104978147.1">
    <property type="nucleotide sequence ID" value="NZ_CP012673.1"/>
</dbReference>
<protein>
    <submittedName>
        <fullName evidence="6">Phosphoserine phosphatase</fullName>
        <ecNumber evidence="6">3.1.3.3</ecNumber>
    </submittedName>
</protein>
<dbReference type="SUPFAM" id="SSF53822">
    <property type="entry name" value="Periplasmic binding protein-like I"/>
    <property type="match status" value="1"/>
</dbReference>
<dbReference type="InterPro" id="IPR046335">
    <property type="entry name" value="LacI/GalR-like_sensor"/>
</dbReference>
<dbReference type="SUPFAM" id="SSF81606">
    <property type="entry name" value="PP2C-like"/>
    <property type="match status" value="1"/>
</dbReference>
<dbReference type="EMBL" id="CP012673">
    <property type="protein sequence ID" value="AUX40331.1"/>
    <property type="molecule type" value="Genomic_DNA"/>
</dbReference>
<dbReference type="InterPro" id="IPR036457">
    <property type="entry name" value="PPM-type-like_dom_sf"/>
</dbReference>
<sequence>MTKKRPAIALLIDYLRSEYQAELRFGVERAAEAHGADLLVVLGDTLAPQGSAATAVNSVYYLVGADTVDGIVVCSTTLCHYVGVEGMRAFCRSYAPLPVCSIGVEVDGTPSLLVDNARGAEMSVGHVADAHGRRRIVYISGPANNDEAKERADAYRRVLAQRSIPFDERLFSYGMFTVESGRAAMREILERGVDFDAVVGANDNMTLGAIEELKAHGIDVPRDVLACGFDDVSVARFTSPSLTTVRQPVKRLGALAVETILRMMRGEAVPARRLLPVELKRRESCGCAPEPAAAPRPSAAPTHGEPLALASRRESLERVMQETLSIPTSSLVGWPAALLSGLEEELAGQEGRFLRELEDLLDKAKREGASLEDFQSVITLLRERLGSALEGEGNEALNEALERIWHTSRCAIGSASVRAEGEKRLSLELASLFLRSTGRAFSTCLSLPVLREVLASQLPKLRFSRVAVSLYQDPECTTLKPVFVMEDGRAADPPSSSFSARLLAPPGFLFSGERSVMIALPVAFGEAEKFGVAVLDSGANALIYDTLLLQLGSAAEAAALHRELVRQVELRERLEQEKAGEESRVAARIQTTLAPARLRLDGLDLSALTKPAAMVGGDYYDVLATSEGGWLGIGDVAGHGLAAGLVMLMIQSMSAALTRRMPTESPSRIVSTLNSAVYHSVRDRLKRDEHATLLLLRYERSGRVTYAGAHEDVLVCRARTRRCERVPSSGVWVGVLPDIRAITRDAELMLEDGDLLVLYSDGVTEARNAHREQFGLERLCSVIEAVQPASPESIRDGILREVEGWCPSPDDDITIVVARYRAPGG</sequence>
<dbReference type="Pfam" id="PF13377">
    <property type="entry name" value="Peripla_BP_3"/>
    <property type="match status" value="1"/>
</dbReference>
<reference evidence="6 7" key="1">
    <citation type="submission" date="2015-09" db="EMBL/GenBank/DDBJ databases">
        <title>Sorangium comparison.</title>
        <authorList>
            <person name="Zaburannyi N."/>
            <person name="Bunk B."/>
            <person name="Overmann J."/>
            <person name="Mueller R."/>
        </authorList>
    </citation>
    <scope>NUCLEOTIDE SEQUENCE [LARGE SCALE GENOMIC DNA]</scope>
    <source>
        <strain evidence="6 7">So ce26</strain>
    </source>
</reference>
<name>A0A2L0EM04_SORCE</name>
<dbReference type="Proteomes" id="UP000238348">
    <property type="component" value="Chromosome"/>
</dbReference>
<organism evidence="6 7">
    <name type="scientific">Sorangium cellulosum</name>
    <name type="common">Polyangium cellulosum</name>
    <dbReference type="NCBI Taxonomy" id="56"/>
    <lineage>
        <taxon>Bacteria</taxon>
        <taxon>Pseudomonadati</taxon>
        <taxon>Myxococcota</taxon>
        <taxon>Polyangia</taxon>
        <taxon>Polyangiales</taxon>
        <taxon>Polyangiaceae</taxon>
        <taxon>Sorangium</taxon>
    </lineage>
</organism>
<evidence type="ECO:0000256" key="1">
    <source>
        <dbReference type="ARBA" id="ARBA00023015"/>
    </source>
</evidence>
<dbReference type="GO" id="GO:0003700">
    <property type="term" value="F:DNA-binding transcription factor activity"/>
    <property type="evidence" value="ECO:0007669"/>
    <property type="project" value="TreeGrafter"/>
</dbReference>
<keyword evidence="2" id="KW-0238">DNA-binding</keyword>
<evidence type="ECO:0000256" key="4">
    <source>
        <dbReference type="SAM" id="Coils"/>
    </source>
</evidence>
<evidence type="ECO:0000256" key="3">
    <source>
        <dbReference type="ARBA" id="ARBA00023163"/>
    </source>
</evidence>
<dbReference type="CDD" id="cd06267">
    <property type="entry name" value="PBP1_LacI_sugar_binding-like"/>
    <property type="match status" value="1"/>
</dbReference>
<feature type="domain" description="PPM-type phosphatase" evidence="5">
    <location>
        <begin position="600"/>
        <end position="820"/>
    </location>
</feature>
<dbReference type="GO" id="GO:0000976">
    <property type="term" value="F:transcription cis-regulatory region binding"/>
    <property type="evidence" value="ECO:0007669"/>
    <property type="project" value="TreeGrafter"/>
</dbReference>
<keyword evidence="1" id="KW-0805">Transcription regulation</keyword>
<dbReference type="AlphaFoldDB" id="A0A2L0EM04"/>
<proteinExistence type="predicted"/>
<dbReference type="OrthoDB" id="9805642at2"/>
<evidence type="ECO:0000313" key="7">
    <source>
        <dbReference type="Proteomes" id="UP000238348"/>
    </source>
</evidence>
<dbReference type="SMART" id="SM00331">
    <property type="entry name" value="PP2C_SIG"/>
    <property type="match status" value="1"/>
</dbReference>
<keyword evidence="6" id="KW-0378">Hydrolase</keyword>
<dbReference type="Pfam" id="PF07228">
    <property type="entry name" value="SpoIIE"/>
    <property type="match status" value="1"/>
</dbReference>
<dbReference type="Gene3D" id="3.40.50.2300">
    <property type="match status" value="2"/>
</dbReference>
<keyword evidence="3" id="KW-0804">Transcription</keyword>
<evidence type="ECO:0000259" key="5">
    <source>
        <dbReference type="SMART" id="SM00331"/>
    </source>
</evidence>
<feature type="coiled-coil region" evidence="4">
    <location>
        <begin position="557"/>
        <end position="584"/>
    </location>
</feature>
<gene>
    <name evidence="6" type="primary">thrH</name>
    <name evidence="6" type="ORF">SOCE26_017310</name>
</gene>
<dbReference type="EC" id="3.1.3.3" evidence="6"/>
<dbReference type="GO" id="GO:0016787">
    <property type="term" value="F:hydrolase activity"/>
    <property type="evidence" value="ECO:0007669"/>
    <property type="project" value="UniProtKB-KW"/>
</dbReference>
<dbReference type="Gene3D" id="3.60.40.10">
    <property type="entry name" value="PPM-type phosphatase domain"/>
    <property type="match status" value="1"/>
</dbReference>
<accession>A0A2L0EM04</accession>
<dbReference type="PANTHER" id="PTHR30146:SF24">
    <property type="entry name" value="XYLOSE OPERON REGULATORY PROTEIN"/>
    <property type="match status" value="1"/>
</dbReference>